<name>W1NV80_AMBTC</name>
<keyword evidence="2" id="KW-1185">Reference proteome</keyword>
<evidence type="ECO:0000313" key="1">
    <source>
        <dbReference type="EMBL" id="ERM99208.1"/>
    </source>
</evidence>
<organism evidence="1 2">
    <name type="scientific">Amborella trichopoda</name>
    <dbReference type="NCBI Taxonomy" id="13333"/>
    <lineage>
        <taxon>Eukaryota</taxon>
        <taxon>Viridiplantae</taxon>
        <taxon>Streptophyta</taxon>
        <taxon>Embryophyta</taxon>
        <taxon>Tracheophyta</taxon>
        <taxon>Spermatophyta</taxon>
        <taxon>Magnoliopsida</taxon>
        <taxon>Amborellales</taxon>
        <taxon>Amborellaceae</taxon>
        <taxon>Amborella</taxon>
    </lineage>
</organism>
<sequence length="80" mass="8518">MFCALHGPISLGAKHGYGPPVPSGQNLVVSLMPFRTSASQLHSLPSGQNPQLAHTILTTPLCQLTHAIKLIPRIQLTNKA</sequence>
<dbReference type="EMBL" id="KI395040">
    <property type="protein sequence ID" value="ERM99208.1"/>
    <property type="molecule type" value="Genomic_DNA"/>
</dbReference>
<dbReference type="Proteomes" id="UP000017836">
    <property type="component" value="Unassembled WGS sequence"/>
</dbReference>
<accession>W1NV80</accession>
<proteinExistence type="predicted"/>
<dbReference type="AlphaFoldDB" id="W1NV80"/>
<protein>
    <submittedName>
        <fullName evidence="1">Uncharacterized protein</fullName>
    </submittedName>
</protein>
<dbReference type="Gramene" id="ERM99208">
    <property type="protein sequence ID" value="ERM99208"/>
    <property type="gene ID" value="AMTR_s00092p00108210"/>
</dbReference>
<evidence type="ECO:0000313" key="2">
    <source>
        <dbReference type="Proteomes" id="UP000017836"/>
    </source>
</evidence>
<gene>
    <name evidence="1" type="ORF">AMTR_s00092p00108210</name>
</gene>
<reference evidence="2" key="1">
    <citation type="journal article" date="2013" name="Science">
        <title>The Amborella genome and the evolution of flowering plants.</title>
        <authorList>
            <consortium name="Amborella Genome Project"/>
        </authorList>
    </citation>
    <scope>NUCLEOTIDE SEQUENCE [LARGE SCALE GENOMIC DNA]</scope>
</reference>
<dbReference type="HOGENOM" id="CLU_2592969_0_0_1"/>